<comment type="caution">
    <text evidence="2">The sequence shown here is derived from an EMBL/GenBank/DDBJ whole genome shotgun (WGS) entry which is preliminary data.</text>
</comment>
<evidence type="ECO:0000313" key="2">
    <source>
        <dbReference type="EMBL" id="KAG0476962.1"/>
    </source>
</evidence>
<dbReference type="PANTHER" id="PTHR33710:SF71">
    <property type="entry name" value="ENDONUCLEASE_EXONUCLEASE_PHOSPHATASE DOMAIN-CONTAINING PROTEIN"/>
    <property type="match status" value="1"/>
</dbReference>
<organism evidence="2 3">
    <name type="scientific">Vanilla planifolia</name>
    <name type="common">Vanilla</name>
    <dbReference type="NCBI Taxonomy" id="51239"/>
    <lineage>
        <taxon>Eukaryota</taxon>
        <taxon>Viridiplantae</taxon>
        <taxon>Streptophyta</taxon>
        <taxon>Embryophyta</taxon>
        <taxon>Tracheophyta</taxon>
        <taxon>Spermatophyta</taxon>
        <taxon>Magnoliopsida</taxon>
        <taxon>Liliopsida</taxon>
        <taxon>Asparagales</taxon>
        <taxon>Orchidaceae</taxon>
        <taxon>Vanilloideae</taxon>
        <taxon>Vanilleae</taxon>
        <taxon>Vanilla</taxon>
    </lineage>
</organism>
<reference evidence="2 3" key="1">
    <citation type="journal article" date="2020" name="Nat. Food">
        <title>A phased Vanilla planifolia genome enables genetic improvement of flavour and production.</title>
        <authorList>
            <person name="Hasing T."/>
            <person name="Tang H."/>
            <person name="Brym M."/>
            <person name="Khazi F."/>
            <person name="Huang T."/>
            <person name="Chambers A.H."/>
        </authorList>
    </citation>
    <scope>NUCLEOTIDE SEQUENCE [LARGE SCALE GENOMIC DNA]</scope>
    <source>
        <tissue evidence="2">Leaf</tissue>
    </source>
</reference>
<sequence length="225" mass="25666">MKFDRKDVDRLLGRNWNFFVQPSVGLSGGIIVLWRDWVKVKVVHSSRQMVGLQLEQMGGKIWHCCCIYASKETATRRIVLQQARKIAELGGPLLVAGDFNVVMSQEEKKGGKKFSYGPAQDEFSDFIQELQLCDLGFIGNRYTWCNNKDGLARIYERLDRVFLNVDGVSEFTGATVYHLTRLGSDHCPLLIQFSKLELGCISRRTQFENAWLHRPQTRCGGNKMA</sequence>
<dbReference type="Pfam" id="PF03372">
    <property type="entry name" value="Exo_endo_phos"/>
    <property type="match status" value="1"/>
</dbReference>
<gene>
    <name evidence="2" type="ORF">HPP92_013803</name>
</gene>
<accession>A0A835UWU2</accession>
<dbReference type="GO" id="GO:0003824">
    <property type="term" value="F:catalytic activity"/>
    <property type="evidence" value="ECO:0007669"/>
    <property type="project" value="InterPro"/>
</dbReference>
<proteinExistence type="predicted"/>
<dbReference type="AlphaFoldDB" id="A0A835UWU2"/>
<dbReference type="EMBL" id="JADCNL010000006">
    <property type="protein sequence ID" value="KAG0476962.1"/>
    <property type="molecule type" value="Genomic_DNA"/>
</dbReference>
<dbReference type="PANTHER" id="PTHR33710">
    <property type="entry name" value="BNAC02G09200D PROTEIN"/>
    <property type="match status" value="1"/>
</dbReference>
<dbReference type="Gene3D" id="3.60.10.10">
    <property type="entry name" value="Endonuclease/exonuclease/phosphatase"/>
    <property type="match status" value="1"/>
</dbReference>
<evidence type="ECO:0000259" key="1">
    <source>
        <dbReference type="Pfam" id="PF03372"/>
    </source>
</evidence>
<dbReference type="InterPro" id="IPR005135">
    <property type="entry name" value="Endo/exonuclease/phosphatase"/>
</dbReference>
<name>A0A835UWU2_VANPL</name>
<feature type="domain" description="Endonuclease/exonuclease/phosphatase" evidence="1">
    <location>
        <begin position="24"/>
        <end position="186"/>
    </location>
</feature>
<keyword evidence="3" id="KW-1185">Reference proteome</keyword>
<dbReference type="OrthoDB" id="1930285at2759"/>
<dbReference type="InterPro" id="IPR036691">
    <property type="entry name" value="Endo/exonu/phosph_ase_sf"/>
</dbReference>
<dbReference type="SUPFAM" id="SSF56219">
    <property type="entry name" value="DNase I-like"/>
    <property type="match status" value="1"/>
</dbReference>
<dbReference type="Proteomes" id="UP000636800">
    <property type="component" value="Chromosome 6"/>
</dbReference>
<evidence type="ECO:0000313" key="3">
    <source>
        <dbReference type="Proteomes" id="UP000636800"/>
    </source>
</evidence>
<protein>
    <recommendedName>
        <fullName evidence="1">Endonuclease/exonuclease/phosphatase domain-containing protein</fullName>
    </recommendedName>
</protein>